<organism evidence="1 2">
    <name type="scientific">Thalassotalea agarivorans</name>
    <name type="common">Thalassomonas agarivorans</name>
    <dbReference type="NCBI Taxonomy" id="349064"/>
    <lineage>
        <taxon>Bacteria</taxon>
        <taxon>Pseudomonadati</taxon>
        <taxon>Pseudomonadota</taxon>
        <taxon>Gammaproteobacteria</taxon>
        <taxon>Alteromonadales</taxon>
        <taxon>Colwelliaceae</taxon>
        <taxon>Thalassotalea</taxon>
    </lineage>
</organism>
<dbReference type="AlphaFoldDB" id="A0A1I0H503"/>
<name>A0A1I0H503_THASX</name>
<keyword evidence="2" id="KW-1185">Reference proteome</keyword>
<evidence type="ECO:0000313" key="1">
    <source>
        <dbReference type="EMBL" id="SET78610.1"/>
    </source>
</evidence>
<protein>
    <recommendedName>
        <fullName evidence="3">Replication initiator protein A</fullName>
    </recommendedName>
</protein>
<dbReference type="EMBL" id="FOHK01000014">
    <property type="protein sequence ID" value="SET78610.1"/>
    <property type="molecule type" value="Genomic_DNA"/>
</dbReference>
<evidence type="ECO:0000313" key="2">
    <source>
        <dbReference type="Proteomes" id="UP000199308"/>
    </source>
</evidence>
<accession>A0A1I0H503</accession>
<evidence type="ECO:0008006" key="3">
    <source>
        <dbReference type="Google" id="ProtNLM"/>
    </source>
</evidence>
<gene>
    <name evidence="1" type="ORF">SAMN05660429_02686</name>
</gene>
<sequence>MLLKRHLEKNISTVKDNIIGEIASNNAIPIINIFNRLPLFIPLEKKEVNQKISSGESVVYENDSYRIEVQESRLSHRFDYPLLAIIIRFWLNERLKENSNIDKVVIELEEIDKLFEEYLKHKPKNEERYQVIKDSLKRLISCSVVLQSKIKGKKMTKFSPILADAEFYYKNKSNPKRIIVKIGETLQLFYEDLPYLKHLDSTFIDISRLTSKKLSENAKALMKFLTKQQFVQFYLSQLLQIINYPIPDKSAGSKKVGEVKKEGRKRLKKALEQLKKEGFVAGYLPNQNRNWNMLWIVTDYKQEQNEIVDVDRYLQNIWLLHLKERDPEEYKLIKSIYKDLDDDHLKGHDDTDYDPFEDFS</sequence>
<dbReference type="Proteomes" id="UP000199308">
    <property type="component" value="Unassembled WGS sequence"/>
</dbReference>
<reference evidence="1 2" key="1">
    <citation type="submission" date="2016-10" db="EMBL/GenBank/DDBJ databases">
        <authorList>
            <person name="de Groot N.N."/>
        </authorList>
    </citation>
    <scope>NUCLEOTIDE SEQUENCE [LARGE SCALE GENOMIC DNA]</scope>
    <source>
        <strain evidence="1 2">DSM 19706</strain>
    </source>
</reference>
<proteinExistence type="predicted"/>